<evidence type="ECO:0000313" key="7">
    <source>
        <dbReference type="EMBL" id="MDX8151484.1"/>
    </source>
</evidence>
<dbReference type="InterPro" id="IPR039536">
    <property type="entry name" value="TetR_C_Proteobacteria"/>
</dbReference>
<name>A0ABU4VIH2_9ACTN</name>
<comment type="caution">
    <text evidence="7">The sequence shown here is derived from an EMBL/GenBank/DDBJ whole genome shotgun (WGS) entry which is preliminary data.</text>
</comment>
<reference evidence="7 8" key="1">
    <citation type="submission" date="2023-11" db="EMBL/GenBank/DDBJ databases">
        <authorList>
            <person name="Xu M."/>
            <person name="Jiang T."/>
        </authorList>
    </citation>
    <scope>NUCLEOTIDE SEQUENCE [LARGE SCALE GENOMIC DNA]</scope>
    <source>
        <strain evidence="7 8">SD</strain>
    </source>
</reference>
<dbReference type="PANTHER" id="PTHR30055">
    <property type="entry name" value="HTH-TYPE TRANSCRIPTIONAL REGULATOR RUTR"/>
    <property type="match status" value="1"/>
</dbReference>
<accession>A0ABU4VIH2</accession>
<dbReference type="PROSITE" id="PS01081">
    <property type="entry name" value="HTH_TETR_1"/>
    <property type="match status" value="1"/>
</dbReference>
<evidence type="ECO:0000259" key="6">
    <source>
        <dbReference type="PROSITE" id="PS50977"/>
    </source>
</evidence>
<keyword evidence="8" id="KW-1185">Reference proteome</keyword>
<dbReference type="SUPFAM" id="SSF46689">
    <property type="entry name" value="Homeodomain-like"/>
    <property type="match status" value="1"/>
</dbReference>
<dbReference type="PRINTS" id="PR00455">
    <property type="entry name" value="HTHTETR"/>
</dbReference>
<keyword evidence="2 4" id="KW-0238">DNA-binding</keyword>
<evidence type="ECO:0000313" key="8">
    <source>
        <dbReference type="Proteomes" id="UP001277761"/>
    </source>
</evidence>
<evidence type="ECO:0000256" key="1">
    <source>
        <dbReference type="ARBA" id="ARBA00023015"/>
    </source>
</evidence>
<dbReference type="InterPro" id="IPR050109">
    <property type="entry name" value="HTH-type_TetR-like_transc_reg"/>
</dbReference>
<evidence type="ECO:0000256" key="2">
    <source>
        <dbReference type="ARBA" id="ARBA00023125"/>
    </source>
</evidence>
<dbReference type="RefSeq" id="WP_319953640.1">
    <property type="nucleotide sequence ID" value="NZ_JAXAVX010000003.1"/>
</dbReference>
<gene>
    <name evidence="7" type="ORF">SK069_07775</name>
</gene>
<dbReference type="InterPro" id="IPR023772">
    <property type="entry name" value="DNA-bd_HTH_TetR-type_CS"/>
</dbReference>
<feature type="domain" description="HTH tetR-type" evidence="6">
    <location>
        <begin position="18"/>
        <end position="78"/>
    </location>
</feature>
<dbReference type="EMBL" id="JAXAVX010000003">
    <property type="protein sequence ID" value="MDX8151484.1"/>
    <property type="molecule type" value="Genomic_DNA"/>
</dbReference>
<dbReference type="PROSITE" id="PS50977">
    <property type="entry name" value="HTH_TETR_2"/>
    <property type="match status" value="1"/>
</dbReference>
<dbReference type="Pfam" id="PF00440">
    <property type="entry name" value="TetR_N"/>
    <property type="match status" value="1"/>
</dbReference>
<dbReference type="InterPro" id="IPR001647">
    <property type="entry name" value="HTH_TetR"/>
</dbReference>
<dbReference type="InterPro" id="IPR009057">
    <property type="entry name" value="Homeodomain-like_sf"/>
</dbReference>
<evidence type="ECO:0000256" key="4">
    <source>
        <dbReference type="PROSITE-ProRule" id="PRU00335"/>
    </source>
</evidence>
<evidence type="ECO:0000256" key="5">
    <source>
        <dbReference type="SAM" id="MobiDB-lite"/>
    </source>
</evidence>
<dbReference type="PANTHER" id="PTHR30055:SF234">
    <property type="entry name" value="HTH-TYPE TRANSCRIPTIONAL REGULATOR BETI"/>
    <property type="match status" value="1"/>
</dbReference>
<dbReference type="Proteomes" id="UP001277761">
    <property type="component" value="Unassembled WGS sequence"/>
</dbReference>
<proteinExistence type="predicted"/>
<dbReference type="Pfam" id="PF14246">
    <property type="entry name" value="TetR_C_7"/>
    <property type="match status" value="1"/>
</dbReference>
<feature type="DNA-binding region" description="H-T-H motif" evidence="4">
    <location>
        <begin position="41"/>
        <end position="60"/>
    </location>
</feature>
<protein>
    <submittedName>
        <fullName evidence="7">TetR/AcrR family transcriptional regulator</fullName>
    </submittedName>
</protein>
<organism evidence="7 8">
    <name type="scientific">Patulibacter brassicae</name>
    <dbReference type="NCBI Taxonomy" id="1705717"/>
    <lineage>
        <taxon>Bacteria</taxon>
        <taxon>Bacillati</taxon>
        <taxon>Actinomycetota</taxon>
        <taxon>Thermoleophilia</taxon>
        <taxon>Solirubrobacterales</taxon>
        <taxon>Patulibacteraceae</taxon>
        <taxon>Patulibacter</taxon>
    </lineage>
</organism>
<sequence>MAVPADPPSDDVPTTPRGGKRRDLVVAARRVFGRDGYARASIDAIAAEAAVSTRTLYNHFGSKERLFAEVLTESATEVSDGFAALADEGLAAVDRNDPAAVLGALGHAMRGHRGGNPEHFAMVRQINAEAGHFPADVIEAWQEAGPRRVQRRVAEELERLAAAGRLALEDPALEALQLTALVGLRREGAAYAATADAPEAARRAEDAAIVAAGVRTFLHGRAAR</sequence>
<evidence type="ECO:0000256" key="3">
    <source>
        <dbReference type="ARBA" id="ARBA00023163"/>
    </source>
</evidence>
<feature type="region of interest" description="Disordered" evidence="5">
    <location>
        <begin position="1"/>
        <end position="20"/>
    </location>
</feature>
<keyword evidence="1" id="KW-0805">Transcription regulation</keyword>
<dbReference type="Gene3D" id="1.10.357.10">
    <property type="entry name" value="Tetracycline Repressor, domain 2"/>
    <property type="match status" value="1"/>
</dbReference>
<keyword evidence="3" id="KW-0804">Transcription</keyword>